<comment type="similarity">
    <text evidence="5">Belongs to the RimM family.</text>
</comment>
<dbReference type="STRING" id="908615.SAMN05421540_10969"/>
<dbReference type="GO" id="GO:0005737">
    <property type="term" value="C:cytoplasm"/>
    <property type="evidence" value="ECO:0007669"/>
    <property type="project" value="UniProtKB-SubCell"/>
</dbReference>
<evidence type="ECO:0000256" key="1">
    <source>
        <dbReference type="ARBA" id="ARBA00022490"/>
    </source>
</evidence>
<organism evidence="8 9">
    <name type="scientific">Psychroflexus halocasei</name>
    <dbReference type="NCBI Taxonomy" id="908615"/>
    <lineage>
        <taxon>Bacteria</taxon>
        <taxon>Pseudomonadati</taxon>
        <taxon>Bacteroidota</taxon>
        <taxon>Flavobacteriia</taxon>
        <taxon>Flavobacteriales</taxon>
        <taxon>Flavobacteriaceae</taxon>
        <taxon>Psychroflexus</taxon>
    </lineage>
</organism>
<comment type="subunit">
    <text evidence="5">Binds ribosomal protein uS19.</text>
</comment>
<dbReference type="InterPro" id="IPR056792">
    <property type="entry name" value="PRC_RimM"/>
</dbReference>
<evidence type="ECO:0000256" key="2">
    <source>
        <dbReference type="ARBA" id="ARBA00022517"/>
    </source>
</evidence>
<dbReference type="RefSeq" id="WP_093245030.1">
    <property type="nucleotide sequence ID" value="NZ_FNQF01000009.1"/>
</dbReference>
<dbReference type="Pfam" id="PF24986">
    <property type="entry name" value="PRC_RimM"/>
    <property type="match status" value="1"/>
</dbReference>
<protein>
    <recommendedName>
        <fullName evidence="5">Ribosome maturation factor RimM</fullName>
    </recommendedName>
</protein>
<keyword evidence="2 5" id="KW-0690">Ribosome biogenesis</keyword>
<comment type="subcellular location">
    <subcellularLocation>
        <location evidence="5">Cytoplasm</location>
    </subcellularLocation>
</comment>
<keyword evidence="1 5" id="KW-0963">Cytoplasm</keyword>
<dbReference type="AlphaFoldDB" id="A0A1H4D1M1"/>
<dbReference type="Gene3D" id="2.40.30.60">
    <property type="entry name" value="RimM"/>
    <property type="match status" value="1"/>
</dbReference>
<evidence type="ECO:0000259" key="7">
    <source>
        <dbReference type="Pfam" id="PF24986"/>
    </source>
</evidence>
<feature type="domain" description="RimM N-terminal" evidence="6">
    <location>
        <begin position="9"/>
        <end position="88"/>
    </location>
</feature>
<name>A0A1H4D1M1_9FLAO</name>
<dbReference type="EMBL" id="FNQF01000009">
    <property type="protein sequence ID" value="SEA66329.1"/>
    <property type="molecule type" value="Genomic_DNA"/>
</dbReference>
<comment type="function">
    <text evidence="5">An accessory protein needed during the final step in the assembly of 30S ribosomal subunit, possibly for assembly of the head region. Essential for efficient processing of 16S rRNA. May be needed both before and after RbfA during the maturation of 16S rRNA. It has affinity for free ribosomal 30S subunits but not for 70S ribosomes.</text>
</comment>
<dbReference type="Gene3D" id="2.30.30.240">
    <property type="entry name" value="PRC-barrel domain"/>
    <property type="match status" value="1"/>
</dbReference>
<evidence type="ECO:0000256" key="4">
    <source>
        <dbReference type="ARBA" id="ARBA00023186"/>
    </source>
</evidence>
<dbReference type="Proteomes" id="UP000198820">
    <property type="component" value="Unassembled WGS sequence"/>
</dbReference>
<proteinExistence type="inferred from homology"/>
<dbReference type="InterPro" id="IPR002676">
    <property type="entry name" value="RimM_N"/>
</dbReference>
<keyword evidence="9" id="KW-1185">Reference proteome</keyword>
<dbReference type="SUPFAM" id="SSF50447">
    <property type="entry name" value="Translation proteins"/>
    <property type="match status" value="1"/>
</dbReference>
<dbReference type="InterPro" id="IPR011033">
    <property type="entry name" value="PRC_barrel-like_sf"/>
</dbReference>
<dbReference type="SUPFAM" id="SSF50346">
    <property type="entry name" value="PRC-barrel domain"/>
    <property type="match status" value="1"/>
</dbReference>
<dbReference type="Pfam" id="PF01782">
    <property type="entry name" value="RimM"/>
    <property type="match status" value="1"/>
</dbReference>
<dbReference type="GO" id="GO:0005840">
    <property type="term" value="C:ribosome"/>
    <property type="evidence" value="ECO:0007669"/>
    <property type="project" value="InterPro"/>
</dbReference>
<comment type="domain">
    <text evidence="5">The PRC barrel domain binds ribosomal protein uS19.</text>
</comment>
<dbReference type="InterPro" id="IPR009000">
    <property type="entry name" value="Transl_B-barrel_sf"/>
</dbReference>
<dbReference type="GO" id="GO:0042274">
    <property type="term" value="P:ribosomal small subunit biogenesis"/>
    <property type="evidence" value="ECO:0007669"/>
    <property type="project" value="UniProtKB-UniRule"/>
</dbReference>
<dbReference type="PANTHER" id="PTHR33692:SF1">
    <property type="entry name" value="RIBOSOME MATURATION FACTOR RIMM"/>
    <property type="match status" value="1"/>
</dbReference>
<dbReference type="GO" id="GO:0043022">
    <property type="term" value="F:ribosome binding"/>
    <property type="evidence" value="ECO:0007669"/>
    <property type="project" value="InterPro"/>
</dbReference>
<evidence type="ECO:0000313" key="8">
    <source>
        <dbReference type="EMBL" id="SEA66329.1"/>
    </source>
</evidence>
<gene>
    <name evidence="5" type="primary">rimM</name>
    <name evidence="8" type="ORF">SAMN05421540_10969</name>
</gene>
<dbReference type="HAMAP" id="MF_00014">
    <property type="entry name" value="Ribosome_mat_RimM"/>
    <property type="match status" value="1"/>
</dbReference>
<keyword evidence="3 5" id="KW-0698">rRNA processing</keyword>
<sequence>MTKDECFYLGEIVSKFSFKGEVQIKLDTDEPGAYTNLESVLVDFNDKLIPFFIIKSNLQKTNLLRVKLEDVDNEADALDLIKKAVYLPLSELPDLDDSQFYFHEVAGFEAHDAQEGFFGKIKGIDSNSPQALFLIDKDGKEILVPVNDAFIKEIDKDNKRIDFNLPEGLLDLYL</sequence>
<dbReference type="GO" id="GO:0006364">
    <property type="term" value="P:rRNA processing"/>
    <property type="evidence" value="ECO:0007669"/>
    <property type="project" value="UniProtKB-UniRule"/>
</dbReference>
<keyword evidence="4 5" id="KW-0143">Chaperone</keyword>
<dbReference type="PANTHER" id="PTHR33692">
    <property type="entry name" value="RIBOSOME MATURATION FACTOR RIMM"/>
    <property type="match status" value="1"/>
</dbReference>
<evidence type="ECO:0000256" key="3">
    <source>
        <dbReference type="ARBA" id="ARBA00022552"/>
    </source>
</evidence>
<dbReference type="InterPro" id="IPR011961">
    <property type="entry name" value="RimM"/>
</dbReference>
<dbReference type="InterPro" id="IPR036976">
    <property type="entry name" value="RimM_N_sf"/>
</dbReference>
<evidence type="ECO:0000313" key="9">
    <source>
        <dbReference type="Proteomes" id="UP000198820"/>
    </source>
</evidence>
<dbReference type="NCBIfam" id="TIGR02273">
    <property type="entry name" value="16S_RimM"/>
    <property type="match status" value="1"/>
</dbReference>
<evidence type="ECO:0000256" key="5">
    <source>
        <dbReference type="HAMAP-Rule" id="MF_00014"/>
    </source>
</evidence>
<evidence type="ECO:0000259" key="6">
    <source>
        <dbReference type="Pfam" id="PF01782"/>
    </source>
</evidence>
<feature type="domain" description="Ribosome maturation factor RimM PRC barrel" evidence="7">
    <location>
        <begin position="103"/>
        <end position="169"/>
    </location>
</feature>
<reference evidence="8 9" key="1">
    <citation type="submission" date="2016-10" db="EMBL/GenBank/DDBJ databases">
        <authorList>
            <person name="de Groot N.N."/>
        </authorList>
    </citation>
    <scope>NUCLEOTIDE SEQUENCE [LARGE SCALE GENOMIC DNA]</scope>
    <source>
        <strain evidence="8 9">DSM 23581</strain>
    </source>
</reference>
<accession>A0A1H4D1M1</accession>